<dbReference type="SMART" id="SM01057">
    <property type="entry name" value="Carb_anhydrase"/>
    <property type="match status" value="1"/>
</dbReference>
<dbReference type="InterPro" id="IPR001148">
    <property type="entry name" value="CA_dom"/>
</dbReference>
<name>A0A5E4R1Y8_9NEOP</name>
<evidence type="ECO:0000313" key="4">
    <source>
        <dbReference type="Proteomes" id="UP000324832"/>
    </source>
</evidence>
<feature type="domain" description="Alpha-carbonic anhydrase" evidence="2">
    <location>
        <begin position="1"/>
        <end position="213"/>
    </location>
</feature>
<evidence type="ECO:0000256" key="1">
    <source>
        <dbReference type="SAM" id="MobiDB-lite"/>
    </source>
</evidence>
<dbReference type="Pfam" id="PF14906">
    <property type="entry name" value="DUF4495"/>
    <property type="match status" value="1"/>
</dbReference>
<evidence type="ECO:0000259" key="2">
    <source>
        <dbReference type="PROSITE" id="PS51144"/>
    </source>
</evidence>
<dbReference type="PANTHER" id="PTHR33960:SF1">
    <property type="entry name" value="SIMILAR TO KIAA0825 PROTEIN"/>
    <property type="match status" value="1"/>
</dbReference>
<dbReference type="PROSITE" id="PS51144">
    <property type="entry name" value="ALPHA_CA_2"/>
    <property type="match status" value="1"/>
</dbReference>
<dbReference type="AlphaFoldDB" id="A0A5E4R1Y8"/>
<feature type="region of interest" description="Disordered" evidence="1">
    <location>
        <begin position="1"/>
        <end position="25"/>
    </location>
</feature>
<dbReference type="InterPro" id="IPR036398">
    <property type="entry name" value="CA_dom_sf"/>
</dbReference>
<evidence type="ECO:0000313" key="3">
    <source>
        <dbReference type="EMBL" id="VVD04677.1"/>
    </source>
</evidence>
<dbReference type="SUPFAM" id="SSF51069">
    <property type="entry name" value="Carbonic anhydrase"/>
    <property type="match status" value="1"/>
</dbReference>
<feature type="compositionally biased region" description="Polar residues" evidence="1">
    <location>
        <begin position="1"/>
        <end position="11"/>
    </location>
</feature>
<dbReference type="Proteomes" id="UP000324832">
    <property type="component" value="Unassembled WGS sequence"/>
</dbReference>
<gene>
    <name evidence="3" type="ORF">LSINAPIS_LOCUS14383</name>
</gene>
<dbReference type="InterPro" id="IPR027993">
    <property type="entry name" value="DUF4495"/>
</dbReference>
<protein>
    <recommendedName>
        <fullName evidence="2">Alpha-carbonic anhydrase domain-containing protein</fullName>
    </recommendedName>
</protein>
<dbReference type="EMBL" id="FZQP02006882">
    <property type="protein sequence ID" value="VVD04677.1"/>
    <property type="molecule type" value="Genomic_DNA"/>
</dbReference>
<dbReference type="PANTHER" id="PTHR33960">
    <property type="entry name" value="SIMILAR TO KIAA0825 PROTEIN"/>
    <property type="match status" value="1"/>
</dbReference>
<proteinExistence type="predicted"/>
<dbReference type="Gene3D" id="3.10.200.10">
    <property type="entry name" value="Alpha carbonic anhydrase"/>
    <property type="match status" value="1"/>
</dbReference>
<reference evidence="3 4" key="1">
    <citation type="submission" date="2017-07" db="EMBL/GenBank/DDBJ databases">
        <authorList>
            <person name="Talla V."/>
            <person name="Backstrom N."/>
        </authorList>
    </citation>
    <scope>NUCLEOTIDE SEQUENCE [LARGE SCALE GENOMIC DNA]</scope>
</reference>
<sequence>MNTQGTQQPAATTILDDDEESDEEKYKPPFGTLEWIYYWSKHDGHLPTPIDVSITDSIKYICPDLKWYNFDVYPHKVKLTNTGYTDSFSLGSKHVTFFKADYLTQEEAFKHHDGVVMMCYLIKEAKTQTKVGPYPMSHLLPMFYEDYFLYWGSLTSVRGHSYVVRWIIPRKSIYASLDQMKEFRKLWDPWDEPNLRNFRPLQERQNRQILFINPHWNQYNSLLPTARVLPEESISELSPEYKTKLWMLPPQNAYMIPEPEENVDTGPEEINQTVLSEKICCGVVGGRLDFPRSASFAAVKIVLWLEEEFSIAFKQGSGMFVKTDEDSSDGEHLHMLAQEALDHADLPVLTATLGAAALLKNSLYCYLQHVEDTGNSERQSIIQSCYKRYVTMSEAVAERVLDLHNRVLSLYILQDSGSRKDLWDTVPPRMAQRIFAGMLNETLTILTVRYCQTNTSDSTTPLLINDILNILLCVSKLLPFICASGTELCGAGDQRGRARDVRDVHAKCNQLFNCMVYRGAELHFLHQAFKEKDDLQNSKDCPYPWFRFVSPNLFDTFDDVTARSTTDFPNKTAIGLELIVLMMRDCQLLKMLLIEALRKMSADNSRWPADGLWYGGGGSSHKCDGFLCTADGFCQFKGDDSGVV</sequence>
<dbReference type="Pfam" id="PF00194">
    <property type="entry name" value="Carb_anhydrase"/>
    <property type="match status" value="1"/>
</dbReference>
<organism evidence="3 4">
    <name type="scientific">Leptidea sinapis</name>
    <dbReference type="NCBI Taxonomy" id="189913"/>
    <lineage>
        <taxon>Eukaryota</taxon>
        <taxon>Metazoa</taxon>
        <taxon>Ecdysozoa</taxon>
        <taxon>Arthropoda</taxon>
        <taxon>Hexapoda</taxon>
        <taxon>Insecta</taxon>
        <taxon>Pterygota</taxon>
        <taxon>Neoptera</taxon>
        <taxon>Endopterygota</taxon>
        <taxon>Lepidoptera</taxon>
        <taxon>Glossata</taxon>
        <taxon>Ditrysia</taxon>
        <taxon>Papilionoidea</taxon>
        <taxon>Pieridae</taxon>
        <taxon>Dismorphiinae</taxon>
        <taxon>Leptidea</taxon>
    </lineage>
</organism>
<keyword evidence="4" id="KW-1185">Reference proteome</keyword>
<accession>A0A5E4R1Y8</accession>